<dbReference type="Proteomes" id="UP000741013">
    <property type="component" value="Unassembled WGS sequence"/>
</dbReference>
<keyword evidence="1" id="KW-0560">Oxidoreductase</keyword>
<dbReference type="Pfam" id="PF00296">
    <property type="entry name" value="Bac_luciferase"/>
    <property type="match status" value="1"/>
</dbReference>
<protein>
    <submittedName>
        <fullName evidence="4">Alkanesulfonate monooxygenase SsuD/methylene tetrahydromethanopterin reductase-like flavin-dependent oxidoreductase (Luciferase family)</fullName>
    </submittedName>
</protein>
<dbReference type="Gene3D" id="3.20.20.30">
    <property type="entry name" value="Luciferase-like domain"/>
    <property type="match status" value="1"/>
</dbReference>
<dbReference type="InterPro" id="IPR036661">
    <property type="entry name" value="Luciferase-like_sf"/>
</dbReference>
<accession>A0ABS4PVA0</accession>
<dbReference type="EMBL" id="JAGGMS010000001">
    <property type="protein sequence ID" value="MBP2182769.1"/>
    <property type="molecule type" value="Genomic_DNA"/>
</dbReference>
<comment type="caution">
    <text evidence="4">The sequence shown here is derived from an EMBL/GenBank/DDBJ whole genome shotgun (WGS) entry which is preliminary data.</text>
</comment>
<evidence type="ECO:0000256" key="2">
    <source>
        <dbReference type="ARBA" id="ARBA00023033"/>
    </source>
</evidence>
<keyword evidence="2" id="KW-0503">Monooxygenase</keyword>
<evidence type="ECO:0000256" key="1">
    <source>
        <dbReference type="ARBA" id="ARBA00023002"/>
    </source>
</evidence>
<keyword evidence="5" id="KW-1185">Reference proteome</keyword>
<dbReference type="InterPro" id="IPR011251">
    <property type="entry name" value="Luciferase-like_dom"/>
</dbReference>
<gene>
    <name evidence="4" type="ORF">JOM49_004295</name>
</gene>
<proteinExistence type="predicted"/>
<dbReference type="PANTHER" id="PTHR30137">
    <property type="entry name" value="LUCIFERASE-LIKE MONOOXYGENASE"/>
    <property type="match status" value="1"/>
</dbReference>
<evidence type="ECO:0000313" key="4">
    <source>
        <dbReference type="EMBL" id="MBP2182769.1"/>
    </source>
</evidence>
<dbReference type="SUPFAM" id="SSF51679">
    <property type="entry name" value="Bacterial luciferase-like"/>
    <property type="match status" value="1"/>
</dbReference>
<reference evidence="4 5" key="1">
    <citation type="submission" date="2021-03" db="EMBL/GenBank/DDBJ databases">
        <title>Sequencing the genomes of 1000 actinobacteria strains.</title>
        <authorList>
            <person name="Klenk H.-P."/>
        </authorList>
    </citation>
    <scope>NUCLEOTIDE SEQUENCE [LARGE SCALE GENOMIC DNA]</scope>
    <source>
        <strain evidence="4 5">DSM 45510</strain>
    </source>
</reference>
<evidence type="ECO:0000313" key="5">
    <source>
        <dbReference type="Proteomes" id="UP000741013"/>
    </source>
</evidence>
<dbReference type="InterPro" id="IPR050766">
    <property type="entry name" value="Bact_Lucif_Oxidored"/>
</dbReference>
<evidence type="ECO:0000259" key="3">
    <source>
        <dbReference type="Pfam" id="PF00296"/>
    </source>
</evidence>
<dbReference type="PANTHER" id="PTHR30137:SF8">
    <property type="entry name" value="BLR5498 PROTEIN"/>
    <property type="match status" value="1"/>
</dbReference>
<organism evidence="4 5">
    <name type="scientific">Amycolatopsis magusensis</name>
    <dbReference type="NCBI Taxonomy" id="882444"/>
    <lineage>
        <taxon>Bacteria</taxon>
        <taxon>Bacillati</taxon>
        <taxon>Actinomycetota</taxon>
        <taxon>Actinomycetes</taxon>
        <taxon>Pseudonocardiales</taxon>
        <taxon>Pseudonocardiaceae</taxon>
        <taxon>Amycolatopsis</taxon>
    </lineage>
</organism>
<feature type="domain" description="Luciferase-like" evidence="3">
    <location>
        <begin position="8"/>
        <end position="298"/>
    </location>
</feature>
<sequence>MSAADSVRFGVLLGSHRDAGQSDTDVLQRSVALAKQADALGVDDVWITEHHFLDSVVAPSSMALAAYLLGATERITVGTAVTLLPLHSPVHTAEQAALLDQVSGGRFVLGVGRGQPLVEYEVIGGGVEHWRSGMPAALDQTLASFLGKVPGPEPLPLVPQPATPGGPPVYVAANSEDSVRLAAERGLPMLLYFDKDPGTKALMIEEYRRFAGDTTASGDHAFALYTYLTESADEARELMRERARAMFKGINRDRVLIPVPDNRPGGTEIEERVEEITDQLLAMHAVGDAETCVDRLVHNISVSGCHRVLCQVEPFGRTPAAAGVLDRLAREVFPAVRARLAGGSDAG</sequence>
<dbReference type="RefSeq" id="WP_209666035.1">
    <property type="nucleotide sequence ID" value="NZ_JAGGMS010000001.1"/>
</dbReference>
<name>A0ABS4PVA0_9PSEU</name>